<sequence length="40" mass="4603">MDNIFLILNTSLYSSVSWNFLLPPCGLTDFFRDSLGYVNE</sequence>
<reference evidence="1 2" key="1">
    <citation type="submission" date="2018-07" db="EMBL/GenBank/DDBJ databases">
        <title>Comparative genomics of the Candidatus Parilichlamydiaceae reveals evidence of convergent evolution and genome reduction in the phylum Chlamydiae.</title>
        <authorList>
            <person name="Taylor-Brown A."/>
            <person name="Polkinghorne A."/>
        </authorList>
    </citation>
    <scope>NUCLEOTIDE SEQUENCE [LARGE SCALE GENOMIC DNA]</scope>
    <source>
        <strain evidence="1 2">Hat2</strain>
    </source>
</reference>
<dbReference type="Proteomes" id="UP000253816">
    <property type="component" value="Unassembled WGS sequence"/>
</dbReference>
<evidence type="ECO:0000313" key="2">
    <source>
        <dbReference type="Proteomes" id="UP000253816"/>
    </source>
</evidence>
<comment type="caution">
    <text evidence="1">The sequence shown here is derived from an EMBL/GenBank/DDBJ whole genome shotgun (WGS) entry which is preliminary data.</text>
</comment>
<dbReference type="AlphaFoldDB" id="A0A369KIV5"/>
<name>A0A369KIV5_9BACT</name>
<dbReference type="EMBL" id="QQBG01000009">
    <property type="protein sequence ID" value="RDB31713.1"/>
    <property type="molecule type" value="Genomic_DNA"/>
</dbReference>
<protein>
    <submittedName>
        <fullName evidence="1">Uncharacterized protein</fullName>
    </submittedName>
</protein>
<evidence type="ECO:0000313" key="1">
    <source>
        <dbReference type="EMBL" id="RDB31713.1"/>
    </source>
</evidence>
<gene>
    <name evidence="1" type="ORF">HAT2_00222</name>
</gene>
<organism evidence="1 2">
    <name type="scientific">Candidatus Similichlamydia laticola</name>
    <dbReference type="NCBI Taxonomy" id="2170265"/>
    <lineage>
        <taxon>Bacteria</taxon>
        <taxon>Pseudomonadati</taxon>
        <taxon>Chlamydiota</taxon>
        <taxon>Chlamydiia</taxon>
        <taxon>Parachlamydiales</taxon>
        <taxon>Candidatus Parilichlamydiaceae</taxon>
        <taxon>Candidatus Similichlamydia</taxon>
    </lineage>
</organism>
<proteinExistence type="predicted"/>
<accession>A0A369KIV5</accession>
<keyword evidence="2" id="KW-1185">Reference proteome</keyword>